<dbReference type="HOGENOM" id="CLU_035509_11_1_1"/>
<evidence type="ECO:0000259" key="2">
    <source>
        <dbReference type="Pfam" id="PF20151"/>
    </source>
</evidence>
<evidence type="ECO:0000313" key="4">
    <source>
        <dbReference type="Proteomes" id="UP000054485"/>
    </source>
</evidence>
<sequence>MSSLSISDLTKLQTVKYVNLGSLAILVLDYCITFFEEVQWTWFKPWDVTRIIFVISRYLPFAGVGMTAYDALRISDQCASTLEGNIVHIIGIVAAEALLVIRTWAFWQKSKKLLIGLLVYSVLSITAAIVVDLSPTMLIPGEEPPLGTCYFESTRNAAVVYMFLAMFESVILMLTVYKRVHDYRDFRSGIVVTLYYDGMVYMLCILTITVANVIIGAAFASAYSNMFDTLQLVIHSVLASRILFRLRNSNQRVHEPTKSVIVLDTVDYLQAGPSSMSTSGTSTTRSEV</sequence>
<feature type="domain" description="DUF6533" evidence="2">
    <location>
        <begin position="17"/>
        <end position="61"/>
    </location>
</feature>
<keyword evidence="1" id="KW-0812">Transmembrane</keyword>
<gene>
    <name evidence="3" type="ORF">CY34DRAFT_806264</name>
</gene>
<dbReference type="InterPro" id="IPR045340">
    <property type="entry name" value="DUF6533"/>
</dbReference>
<organism evidence="3 4">
    <name type="scientific">Suillus luteus UH-Slu-Lm8-n1</name>
    <dbReference type="NCBI Taxonomy" id="930992"/>
    <lineage>
        <taxon>Eukaryota</taxon>
        <taxon>Fungi</taxon>
        <taxon>Dikarya</taxon>
        <taxon>Basidiomycota</taxon>
        <taxon>Agaricomycotina</taxon>
        <taxon>Agaricomycetes</taxon>
        <taxon>Agaricomycetidae</taxon>
        <taxon>Boletales</taxon>
        <taxon>Suillineae</taxon>
        <taxon>Suillaceae</taxon>
        <taxon>Suillus</taxon>
    </lineage>
</organism>
<dbReference type="AlphaFoldDB" id="A0A0D0BD18"/>
<evidence type="ECO:0000256" key="1">
    <source>
        <dbReference type="SAM" id="Phobius"/>
    </source>
</evidence>
<reference evidence="3 4" key="1">
    <citation type="submission" date="2014-04" db="EMBL/GenBank/DDBJ databases">
        <authorList>
            <consortium name="DOE Joint Genome Institute"/>
            <person name="Kuo A."/>
            <person name="Ruytinx J."/>
            <person name="Rineau F."/>
            <person name="Colpaert J."/>
            <person name="Kohler A."/>
            <person name="Nagy L.G."/>
            <person name="Floudas D."/>
            <person name="Copeland A."/>
            <person name="Barry K.W."/>
            <person name="Cichocki N."/>
            <person name="Veneault-Fourrey C."/>
            <person name="LaButti K."/>
            <person name="Lindquist E.A."/>
            <person name="Lipzen A."/>
            <person name="Lundell T."/>
            <person name="Morin E."/>
            <person name="Murat C."/>
            <person name="Sun H."/>
            <person name="Tunlid A."/>
            <person name="Henrissat B."/>
            <person name="Grigoriev I.V."/>
            <person name="Hibbett D.S."/>
            <person name="Martin F."/>
            <person name="Nordberg H.P."/>
            <person name="Cantor M.N."/>
            <person name="Hua S.X."/>
        </authorList>
    </citation>
    <scope>NUCLEOTIDE SEQUENCE [LARGE SCALE GENOMIC DNA]</scope>
    <source>
        <strain evidence="3 4">UH-Slu-Lm8-n1</strain>
    </source>
</reference>
<proteinExistence type="predicted"/>
<feature type="transmembrane region" description="Helical" evidence="1">
    <location>
        <begin position="47"/>
        <end position="66"/>
    </location>
</feature>
<keyword evidence="1" id="KW-1133">Transmembrane helix</keyword>
<dbReference type="Pfam" id="PF20151">
    <property type="entry name" value="DUF6533"/>
    <property type="match status" value="1"/>
</dbReference>
<dbReference type="Proteomes" id="UP000054485">
    <property type="component" value="Unassembled WGS sequence"/>
</dbReference>
<name>A0A0D0BD18_9AGAM</name>
<feature type="transmembrane region" description="Helical" evidence="1">
    <location>
        <begin position="158"/>
        <end position="177"/>
    </location>
</feature>
<feature type="transmembrane region" description="Helical" evidence="1">
    <location>
        <begin position="17"/>
        <end position="35"/>
    </location>
</feature>
<feature type="transmembrane region" description="Helical" evidence="1">
    <location>
        <begin position="86"/>
        <end position="105"/>
    </location>
</feature>
<dbReference type="OrthoDB" id="3350812at2759"/>
<dbReference type="EMBL" id="KN835273">
    <property type="protein sequence ID" value="KIK41298.1"/>
    <property type="molecule type" value="Genomic_DNA"/>
</dbReference>
<reference evidence="4" key="2">
    <citation type="submission" date="2015-01" db="EMBL/GenBank/DDBJ databases">
        <title>Evolutionary Origins and Diversification of the Mycorrhizal Mutualists.</title>
        <authorList>
            <consortium name="DOE Joint Genome Institute"/>
            <consortium name="Mycorrhizal Genomics Consortium"/>
            <person name="Kohler A."/>
            <person name="Kuo A."/>
            <person name="Nagy L.G."/>
            <person name="Floudas D."/>
            <person name="Copeland A."/>
            <person name="Barry K.W."/>
            <person name="Cichocki N."/>
            <person name="Veneault-Fourrey C."/>
            <person name="LaButti K."/>
            <person name="Lindquist E.A."/>
            <person name="Lipzen A."/>
            <person name="Lundell T."/>
            <person name="Morin E."/>
            <person name="Murat C."/>
            <person name="Riley R."/>
            <person name="Ohm R."/>
            <person name="Sun H."/>
            <person name="Tunlid A."/>
            <person name="Henrissat B."/>
            <person name="Grigoriev I.V."/>
            <person name="Hibbett D.S."/>
            <person name="Martin F."/>
        </authorList>
    </citation>
    <scope>NUCLEOTIDE SEQUENCE [LARGE SCALE GENOMIC DNA]</scope>
    <source>
        <strain evidence="4">UH-Slu-Lm8-n1</strain>
    </source>
</reference>
<keyword evidence="1" id="KW-0472">Membrane</keyword>
<evidence type="ECO:0000313" key="3">
    <source>
        <dbReference type="EMBL" id="KIK41298.1"/>
    </source>
</evidence>
<protein>
    <recommendedName>
        <fullName evidence="2">DUF6533 domain-containing protein</fullName>
    </recommendedName>
</protein>
<accession>A0A0D0BD18</accession>
<dbReference type="InParanoid" id="A0A0D0BD18"/>
<feature type="transmembrane region" description="Helical" evidence="1">
    <location>
        <begin position="117"/>
        <end position="138"/>
    </location>
</feature>
<feature type="transmembrane region" description="Helical" evidence="1">
    <location>
        <begin position="198"/>
        <end position="220"/>
    </location>
</feature>
<keyword evidence="4" id="KW-1185">Reference proteome</keyword>